<evidence type="ECO:0000313" key="3">
    <source>
        <dbReference type="EMBL" id="SPQ96333.1"/>
    </source>
</evidence>
<dbReference type="EMBL" id="OVEO01000005">
    <property type="protein sequence ID" value="SPQ96333.1"/>
    <property type="molecule type" value="Genomic_DNA"/>
</dbReference>
<dbReference type="PANTHER" id="PTHR15092:SF22">
    <property type="entry name" value="POLY(A)-SPECIFIC RIBONUCLEASE PNLDC1"/>
    <property type="match status" value="1"/>
</dbReference>
<reference evidence="3 5" key="2">
    <citation type="submission" date="2018-03" db="EMBL/GenBank/DDBJ databases">
        <authorList>
            <person name="Fogelqvist J."/>
        </authorList>
    </citation>
    <scope>NUCLEOTIDE SEQUENCE [LARGE SCALE GENOMIC DNA]</scope>
</reference>
<keyword evidence="3" id="KW-0496">Mitochondrion</keyword>
<dbReference type="STRING" id="37360.A0A0G4IJF8"/>
<evidence type="ECO:0000256" key="1">
    <source>
        <dbReference type="ARBA" id="ARBA00008372"/>
    </source>
</evidence>
<comment type="similarity">
    <text evidence="1">Belongs to the CAF1 family.</text>
</comment>
<dbReference type="EMBL" id="CDSF01000013">
    <property type="protein sequence ID" value="CEO95217.1"/>
    <property type="molecule type" value="Genomic_DNA"/>
</dbReference>
<name>A0A0G4IJF8_PLABS</name>
<dbReference type="InterPro" id="IPR006941">
    <property type="entry name" value="RNase_CAF1"/>
</dbReference>
<dbReference type="InterPro" id="IPR036397">
    <property type="entry name" value="RNaseH_sf"/>
</dbReference>
<reference evidence="2 4" key="1">
    <citation type="submission" date="2015-02" db="EMBL/GenBank/DDBJ databases">
        <authorList>
            <person name="Chooi Y.-H."/>
        </authorList>
    </citation>
    <scope>NUCLEOTIDE SEQUENCE [LARGE SCALE GENOMIC DNA]</scope>
    <source>
        <strain evidence="2">E3</strain>
    </source>
</reference>
<evidence type="ECO:0000313" key="2">
    <source>
        <dbReference type="EMBL" id="CEO95217.1"/>
    </source>
</evidence>
<dbReference type="PANTHER" id="PTHR15092">
    <property type="entry name" value="POLY A -SPECIFIC RIBONUCLEASE/TARGET OF EGR1, MEMBER 1"/>
    <property type="match status" value="1"/>
</dbReference>
<evidence type="ECO:0000313" key="5">
    <source>
        <dbReference type="Proteomes" id="UP000290189"/>
    </source>
</evidence>
<dbReference type="InterPro" id="IPR051181">
    <property type="entry name" value="CAF1_poly(A)_ribonucleases"/>
</dbReference>
<dbReference type="Proteomes" id="UP000039324">
    <property type="component" value="Unassembled WGS sequence"/>
</dbReference>
<organism evidence="2 4">
    <name type="scientific">Plasmodiophora brassicae</name>
    <name type="common">Clubroot disease agent</name>
    <dbReference type="NCBI Taxonomy" id="37360"/>
    <lineage>
        <taxon>Eukaryota</taxon>
        <taxon>Sar</taxon>
        <taxon>Rhizaria</taxon>
        <taxon>Endomyxa</taxon>
        <taxon>Phytomyxea</taxon>
        <taxon>Plasmodiophorida</taxon>
        <taxon>Plasmodiophoridae</taxon>
        <taxon>Plasmodiophora</taxon>
    </lineage>
</organism>
<sequence length="393" mass="43387">MMAEPPPDAVAALASALPSAEFVAVDIEFTGLSNDGDQQPRMFDSVERRFLKAKSVAETFAVVQLGVCVFRRDDDDDDMLSATPLSFPIRPGRGTFACQASSIRFLAEQGRFDFNELFRSGLSSEAEGAEVIRLLSASGIPIVMHNALLDICFLMATFRPEGIPSDMASFKEACREMFPILYDSKLICSKNAILRRVVTSCWLEKLFHFVEDDERFAGHPTITRLGTVDDSRHHDAAYDAFMTGVVFARARAFLANPSATADAAGGNDVKEEWIEEDVDWSASDVSLLANRICLNRSVRHLNIGGQDLMTFRGVLEVSINGDASVKCRTSNIVDAIRPMIAPDRVRVLWDDERSAFAIIGPQHDSLLDTIAAKVNRSPGLLFRVQPYRGSRRS</sequence>
<keyword evidence="4" id="KW-1185">Reference proteome</keyword>
<dbReference type="GO" id="GO:0003723">
    <property type="term" value="F:RNA binding"/>
    <property type="evidence" value="ECO:0007669"/>
    <property type="project" value="TreeGrafter"/>
</dbReference>
<evidence type="ECO:0008006" key="6">
    <source>
        <dbReference type="Google" id="ProtNLM"/>
    </source>
</evidence>
<dbReference type="Proteomes" id="UP000290189">
    <property type="component" value="Unassembled WGS sequence"/>
</dbReference>
<dbReference type="GO" id="GO:0000175">
    <property type="term" value="F:3'-5'-RNA exonuclease activity"/>
    <property type="evidence" value="ECO:0007669"/>
    <property type="project" value="TreeGrafter"/>
</dbReference>
<geneLocation type="mitochondrion" evidence="3"/>
<gene>
    <name evidence="2" type="ORF">PBRA_003983</name>
    <name evidence="3" type="ORF">PLBR_LOCUS3548</name>
</gene>
<evidence type="ECO:0000313" key="4">
    <source>
        <dbReference type="Proteomes" id="UP000039324"/>
    </source>
</evidence>
<dbReference type="Gene3D" id="3.30.420.10">
    <property type="entry name" value="Ribonuclease H-like superfamily/Ribonuclease H"/>
    <property type="match status" value="1"/>
</dbReference>
<dbReference type="SUPFAM" id="SSF53098">
    <property type="entry name" value="Ribonuclease H-like"/>
    <property type="match status" value="1"/>
</dbReference>
<dbReference type="OrthoDB" id="414075at2759"/>
<dbReference type="Pfam" id="PF04857">
    <property type="entry name" value="CAF1"/>
    <property type="match status" value="2"/>
</dbReference>
<proteinExistence type="inferred from homology"/>
<dbReference type="InterPro" id="IPR012337">
    <property type="entry name" value="RNaseH-like_sf"/>
</dbReference>
<accession>A0A0G4IJF8</accession>
<dbReference type="AlphaFoldDB" id="A0A0G4IJF8"/>
<protein>
    <recommendedName>
        <fullName evidence="6">Exonuclease domain-containing protein</fullName>
    </recommendedName>
</protein>